<dbReference type="Proteomes" id="UP001501771">
    <property type="component" value="Unassembled WGS sequence"/>
</dbReference>
<organism evidence="2 3">
    <name type="scientific">Nocardioides koreensis</name>
    <dbReference type="NCBI Taxonomy" id="433651"/>
    <lineage>
        <taxon>Bacteria</taxon>
        <taxon>Bacillati</taxon>
        <taxon>Actinomycetota</taxon>
        <taxon>Actinomycetes</taxon>
        <taxon>Propionibacteriales</taxon>
        <taxon>Nocardioidaceae</taxon>
        <taxon>Nocardioides</taxon>
    </lineage>
</organism>
<feature type="region of interest" description="Disordered" evidence="1">
    <location>
        <begin position="367"/>
        <end position="388"/>
    </location>
</feature>
<comment type="caution">
    <text evidence="2">The sequence shown here is derived from an EMBL/GenBank/DDBJ whole genome shotgun (WGS) entry which is preliminary data.</text>
</comment>
<accession>A0ABP5L2J0</accession>
<dbReference type="RefSeq" id="WP_344148681.1">
    <property type="nucleotide sequence ID" value="NZ_BAAAQR010000002.1"/>
</dbReference>
<protein>
    <recommendedName>
        <fullName evidence="4">Helicase XPB/Ssl2 N-terminal domain-containing protein</fullName>
    </recommendedName>
</protein>
<evidence type="ECO:0000313" key="2">
    <source>
        <dbReference type="EMBL" id="GAA2140703.1"/>
    </source>
</evidence>
<keyword evidence="3" id="KW-1185">Reference proteome</keyword>
<evidence type="ECO:0008006" key="4">
    <source>
        <dbReference type="Google" id="ProtNLM"/>
    </source>
</evidence>
<proteinExistence type="predicted"/>
<evidence type="ECO:0000313" key="3">
    <source>
        <dbReference type="Proteomes" id="UP001501771"/>
    </source>
</evidence>
<sequence>MTGGHEDTPGVRRAWGWLRHLQAGGTTAWADWSGPGPAGGRVLPGAQQLELLRRLNLVGVPSEALVHRVLTASAPGRGRPDLELAGAVDRPRFGPPPVDPADLPDDELLRVAANLLAEDVVAGEPVPEPAPGWVRPWRRRYRLLGDPALAVPLRTELIARGRPPGGRNAVVLVLGTDLGQMLADVWEHRCFGDGGATWRRWLDSLARRDVLPPRADLLRIAEAWTGRPGRGRVEVVLDPAAVADLVGVRRLSPPPPPVPADAADLARRVSAVLSLLVTPPRREVLLRQTLRPRLAGVAGPPVVVPEEHRAWVHTRAVRMRDGLLDAGYAVHGDPDALLPRARPGAAEPSDAGALALSLRLLLERDAATTGHTDHGSHDGGHDGEETTR</sequence>
<evidence type="ECO:0000256" key="1">
    <source>
        <dbReference type="SAM" id="MobiDB-lite"/>
    </source>
</evidence>
<gene>
    <name evidence="2" type="ORF">GCM10009844_10600</name>
</gene>
<reference evidence="3" key="1">
    <citation type="journal article" date="2019" name="Int. J. Syst. Evol. Microbiol.">
        <title>The Global Catalogue of Microorganisms (GCM) 10K type strain sequencing project: providing services to taxonomists for standard genome sequencing and annotation.</title>
        <authorList>
            <consortium name="The Broad Institute Genomics Platform"/>
            <consortium name="The Broad Institute Genome Sequencing Center for Infectious Disease"/>
            <person name="Wu L."/>
            <person name="Ma J."/>
        </authorList>
    </citation>
    <scope>NUCLEOTIDE SEQUENCE [LARGE SCALE GENOMIC DNA]</scope>
    <source>
        <strain evidence="3">JCM 16022</strain>
    </source>
</reference>
<dbReference type="EMBL" id="BAAAQR010000002">
    <property type="protein sequence ID" value="GAA2140703.1"/>
    <property type="molecule type" value="Genomic_DNA"/>
</dbReference>
<name>A0ABP5L2J0_9ACTN</name>